<keyword evidence="2" id="KW-1185">Reference proteome</keyword>
<dbReference type="GeneID" id="34465234"/>
<accession>A0A1L9VN35</accession>
<reference evidence="2" key="1">
    <citation type="journal article" date="2017" name="Genome Biol.">
        <title>Comparative genomics reveals high biological diversity and specific adaptations in the industrially and medically important fungal genus Aspergillus.</title>
        <authorList>
            <person name="de Vries R.P."/>
            <person name="Riley R."/>
            <person name="Wiebenga A."/>
            <person name="Aguilar-Osorio G."/>
            <person name="Amillis S."/>
            <person name="Uchima C.A."/>
            <person name="Anderluh G."/>
            <person name="Asadollahi M."/>
            <person name="Askin M."/>
            <person name="Barry K."/>
            <person name="Battaglia E."/>
            <person name="Bayram O."/>
            <person name="Benocci T."/>
            <person name="Braus-Stromeyer S.A."/>
            <person name="Caldana C."/>
            <person name="Canovas D."/>
            <person name="Cerqueira G.C."/>
            <person name="Chen F."/>
            <person name="Chen W."/>
            <person name="Choi C."/>
            <person name="Clum A."/>
            <person name="Dos Santos R.A."/>
            <person name="Damasio A.R."/>
            <person name="Diallinas G."/>
            <person name="Emri T."/>
            <person name="Fekete E."/>
            <person name="Flipphi M."/>
            <person name="Freyberg S."/>
            <person name="Gallo A."/>
            <person name="Gournas C."/>
            <person name="Habgood R."/>
            <person name="Hainaut M."/>
            <person name="Harispe M.L."/>
            <person name="Henrissat B."/>
            <person name="Hilden K.S."/>
            <person name="Hope R."/>
            <person name="Hossain A."/>
            <person name="Karabika E."/>
            <person name="Karaffa L."/>
            <person name="Karanyi Z."/>
            <person name="Krasevec N."/>
            <person name="Kuo A."/>
            <person name="Kusch H."/>
            <person name="LaButti K."/>
            <person name="Lagendijk E.L."/>
            <person name="Lapidus A."/>
            <person name="Levasseur A."/>
            <person name="Lindquist E."/>
            <person name="Lipzen A."/>
            <person name="Logrieco A.F."/>
            <person name="MacCabe A."/>
            <person name="Maekelae M.R."/>
            <person name="Malavazi I."/>
            <person name="Melin P."/>
            <person name="Meyer V."/>
            <person name="Mielnichuk N."/>
            <person name="Miskei M."/>
            <person name="Molnar A.P."/>
            <person name="Mule G."/>
            <person name="Ngan C.Y."/>
            <person name="Orejas M."/>
            <person name="Orosz E."/>
            <person name="Ouedraogo J.P."/>
            <person name="Overkamp K.M."/>
            <person name="Park H.-S."/>
            <person name="Perrone G."/>
            <person name="Piumi F."/>
            <person name="Punt P.J."/>
            <person name="Ram A.F."/>
            <person name="Ramon A."/>
            <person name="Rauscher S."/>
            <person name="Record E."/>
            <person name="Riano-Pachon D.M."/>
            <person name="Robert V."/>
            <person name="Roehrig J."/>
            <person name="Ruller R."/>
            <person name="Salamov A."/>
            <person name="Salih N.S."/>
            <person name="Samson R.A."/>
            <person name="Sandor E."/>
            <person name="Sanguinetti M."/>
            <person name="Schuetze T."/>
            <person name="Sepcic K."/>
            <person name="Shelest E."/>
            <person name="Sherlock G."/>
            <person name="Sophianopoulou V."/>
            <person name="Squina F.M."/>
            <person name="Sun H."/>
            <person name="Susca A."/>
            <person name="Todd R.B."/>
            <person name="Tsang A."/>
            <person name="Unkles S.E."/>
            <person name="van de Wiele N."/>
            <person name="van Rossen-Uffink D."/>
            <person name="Oliveira J.V."/>
            <person name="Vesth T.C."/>
            <person name="Visser J."/>
            <person name="Yu J.-H."/>
            <person name="Zhou M."/>
            <person name="Andersen M.R."/>
            <person name="Archer D.B."/>
            <person name="Baker S.E."/>
            <person name="Benoit I."/>
            <person name="Brakhage A.A."/>
            <person name="Braus G.H."/>
            <person name="Fischer R."/>
            <person name="Frisvad J.C."/>
            <person name="Goldman G.H."/>
            <person name="Houbraken J."/>
            <person name="Oakley B."/>
            <person name="Pocsi I."/>
            <person name="Scazzocchio C."/>
            <person name="Seiboth B."/>
            <person name="vanKuyk P.A."/>
            <person name="Wortman J."/>
            <person name="Dyer P.S."/>
            <person name="Grigoriev I.V."/>
        </authorList>
    </citation>
    <scope>NUCLEOTIDE SEQUENCE [LARGE SCALE GENOMIC DNA]</scope>
    <source>
        <strain evidence="2">CBS 516.65</strain>
    </source>
</reference>
<dbReference type="AlphaFoldDB" id="A0A1L9VN35"/>
<dbReference type="VEuPathDB" id="FungiDB:ASPGLDRAFT_66043"/>
<evidence type="ECO:0000313" key="2">
    <source>
        <dbReference type="Proteomes" id="UP000184300"/>
    </source>
</evidence>
<evidence type="ECO:0000313" key="1">
    <source>
        <dbReference type="EMBL" id="OJJ85294.1"/>
    </source>
</evidence>
<name>A0A1L9VN35_ASPGL</name>
<organism evidence="1 2">
    <name type="scientific">Aspergillus glaucus CBS 516.65</name>
    <dbReference type="NCBI Taxonomy" id="1160497"/>
    <lineage>
        <taxon>Eukaryota</taxon>
        <taxon>Fungi</taxon>
        <taxon>Dikarya</taxon>
        <taxon>Ascomycota</taxon>
        <taxon>Pezizomycotina</taxon>
        <taxon>Eurotiomycetes</taxon>
        <taxon>Eurotiomycetidae</taxon>
        <taxon>Eurotiales</taxon>
        <taxon>Aspergillaceae</taxon>
        <taxon>Aspergillus</taxon>
        <taxon>Aspergillus subgen. Aspergillus</taxon>
    </lineage>
</organism>
<dbReference type="EMBL" id="KV878895">
    <property type="protein sequence ID" value="OJJ85294.1"/>
    <property type="molecule type" value="Genomic_DNA"/>
</dbReference>
<dbReference type="PANTHER" id="PTHR40518:SF1">
    <property type="entry name" value="ACETOACETATE DECARBOXYLASE"/>
    <property type="match status" value="1"/>
</dbReference>
<dbReference type="Proteomes" id="UP000184300">
    <property type="component" value="Unassembled WGS sequence"/>
</dbReference>
<protein>
    <submittedName>
        <fullName evidence="1">Uncharacterized protein</fullName>
    </submittedName>
</protein>
<dbReference type="OrthoDB" id="9970474at2759"/>
<dbReference type="PANTHER" id="PTHR40518">
    <property type="entry name" value="ACETOACETATE DECARBOXYLASE"/>
    <property type="match status" value="1"/>
</dbReference>
<dbReference type="RefSeq" id="XP_022401992.1">
    <property type="nucleotide sequence ID" value="XM_022548974.1"/>
</dbReference>
<proteinExistence type="predicted"/>
<sequence>MTSIQSLPPASYGPIEAVTSFADQNETGKFVGGIAVVMILRYSRTPAPSGKKRARITRIYVSSIDTTCNGRSDWNIPKQLSCFKFHPSDSQYPPYKRIEVSLPETPDDTFIDFDLQPILLLSRPILPMSTSYVPINPDFTIPSVPQSNKWRVNGMAGLSDGRWKIPRVPISGWGGLVKVKGKQGNGEEFPELKMGSFWFWIKDAKLAISTMDKQRKID</sequence>
<gene>
    <name evidence="1" type="ORF">ASPGLDRAFT_66043</name>
</gene>